<dbReference type="Gene3D" id="1.10.10.1770">
    <property type="entry name" value="Gun4-like"/>
    <property type="match status" value="1"/>
</dbReference>
<evidence type="ECO:0000313" key="2">
    <source>
        <dbReference type="EMBL" id="MEK0187046.1"/>
    </source>
</evidence>
<reference evidence="2 3" key="1">
    <citation type="journal article" date="2020" name="Harmful Algae">
        <title>Molecular and morphological characterization of a novel dihydroanatoxin-a producing Microcoleus species (cyanobacteria) from the Russian River, California, USA.</title>
        <authorList>
            <person name="Conklin K.Y."/>
            <person name="Stancheva R."/>
            <person name="Otten T.G."/>
            <person name="Fadness R."/>
            <person name="Boyer G.L."/>
            <person name="Read B."/>
            <person name="Zhang X."/>
            <person name="Sheath R.G."/>
        </authorList>
    </citation>
    <scope>NUCLEOTIDE SEQUENCE [LARGE SCALE GENOMIC DNA]</scope>
    <source>
        <strain evidence="2 3">PTRS2</strain>
    </source>
</reference>
<feature type="domain" description="GUN4-like" evidence="1">
    <location>
        <begin position="3"/>
        <end position="72"/>
    </location>
</feature>
<dbReference type="InterPro" id="IPR037215">
    <property type="entry name" value="GUN4-like_sf"/>
</dbReference>
<dbReference type="EMBL" id="JBBLXS010000297">
    <property type="protein sequence ID" value="MEK0187046.1"/>
    <property type="molecule type" value="Genomic_DNA"/>
</dbReference>
<proteinExistence type="predicted"/>
<gene>
    <name evidence="2" type="ORF">WMG39_19645</name>
</gene>
<sequence length="88" mass="10140">MRNYSQGQFGFSVQKQVYESVKGDYVRFCDRVNWQTYDSASAFSQLKFSQQAPQGHLPSRSWVGGVQWLRHLDAMSTRLTQCSNISAR</sequence>
<dbReference type="PANTHER" id="PTHR34800">
    <property type="entry name" value="TETRAPYRROLE-BINDING PROTEIN, CHLOROPLASTIC"/>
    <property type="match status" value="1"/>
</dbReference>
<dbReference type="SUPFAM" id="SSF140869">
    <property type="entry name" value="GUN4-like"/>
    <property type="match status" value="1"/>
</dbReference>
<dbReference type="Pfam" id="PF05419">
    <property type="entry name" value="GUN4"/>
    <property type="match status" value="1"/>
</dbReference>
<evidence type="ECO:0000259" key="1">
    <source>
        <dbReference type="Pfam" id="PF05419"/>
    </source>
</evidence>
<dbReference type="InterPro" id="IPR008629">
    <property type="entry name" value="GUN4-like"/>
</dbReference>
<organism evidence="2 3">
    <name type="scientific">Microcoleus anatoxicus PTRS2</name>
    <dbReference type="NCBI Taxonomy" id="2705321"/>
    <lineage>
        <taxon>Bacteria</taxon>
        <taxon>Bacillati</taxon>
        <taxon>Cyanobacteriota</taxon>
        <taxon>Cyanophyceae</taxon>
        <taxon>Oscillatoriophycideae</taxon>
        <taxon>Oscillatoriales</taxon>
        <taxon>Microcoleaceae</taxon>
        <taxon>Microcoleus</taxon>
        <taxon>Microcoleus anatoxicus</taxon>
    </lineage>
</organism>
<comment type="caution">
    <text evidence="2">The sequence shown here is derived from an EMBL/GenBank/DDBJ whole genome shotgun (WGS) entry which is preliminary data.</text>
</comment>
<protein>
    <submittedName>
        <fullName evidence="2">GUN4 domain-containing protein</fullName>
    </submittedName>
</protein>
<evidence type="ECO:0000313" key="3">
    <source>
        <dbReference type="Proteomes" id="UP001384579"/>
    </source>
</evidence>
<keyword evidence="3" id="KW-1185">Reference proteome</keyword>
<dbReference type="Proteomes" id="UP001384579">
    <property type="component" value="Unassembled WGS sequence"/>
</dbReference>
<accession>A0ABU8YRN1</accession>
<dbReference type="RefSeq" id="WP_340521318.1">
    <property type="nucleotide sequence ID" value="NZ_JBBLXS010000297.1"/>
</dbReference>
<name>A0ABU8YRN1_9CYAN</name>
<dbReference type="PANTHER" id="PTHR34800:SF1">
    <property type="entry name" value="TETRAPYRROLE-BINDING PROTEIN, CHLOROPLASTIC"/>
    <property type="match status" value="1"/>
</dbReference>